<evidence type="ECO:0008006" key="4">
    <source>
        <dbReference type="Google" id="ProtNLM"/>
    </source>
</evidence>
<organism evidence="2 3">
    <name type="scientific">Flavobacterium orientale</name>
    <dbReference type="NCBI Taxonomy" id="1756020"/>
    <lineage>
        <taxon>Bacteria</taxon>
        <taxon>Pseudomonadati</taxon>
        <taxon>Bacteroidota</taxon>
        <taxon>Flavobacteriia</taxon>
        <taxon>Flavobacteriales</taxon>
        <taxon>Flavobacteriaceae</taxon>
        <taxon>Flavobacterium</taxon>
    </lineage>
</organism>
<feature type="chain" id="PRO_5037792718" description="Pentapeptide MXKDX repeat protein" evidence="1">
    <location>
        <begin position="22"/>
        <end position="65"/>
    </location>
</feature>
<protein>
    <recommendedName>
        <fullName evidence="4">Pentapeptide MXKDX repeat protein</fullName>
    </recommendedName>
</protein>
<reference evidence="2" key="2">
    <citation type="submission" date="2020-09" db="EMBL/GenBank/DDBJ databases">
        <authorList>
            <person name="Sun Q."/>
            <person name="Zhou Y."/>
        </authorList>
    </citation>
    <scope>NUCLEOTIDE SEQUENCE</scope>
    <source>
        <strain evidence="2">CGMCC 1.12506</strain>
    </source>
</reference>
<evidence type="ECO:0000256" key="1">
    <source>
        <dbReference type="SAM" id="SignalP"/>
    </source>
</evidence>
<name>A0A916XZZ3_9FLAO</name>
<accession>A0A916XZZ3</accession>
<evidence type="ECO:0000313" key="3">
    <source>
        <dbReference type="Proteomes" id="UP000625735"/>
    </source>
</evidence>
<comment type="caution">
    <text evidence="2">The sequence shown here is derived from an EMBL/GenBank/DDBJ whole genome shotgun (WGS) entry which is preliminary data.</text>
</comment>
<dbReference type="RefSeq" id="WP_188361746.1">
    <property type="nucleotide sequence ID" value="NZ_BMFG01000004.1"/>
</dbReference>
<proteinExistence type="predicted"/>
<dbReference type="Proteomes" id="UP000625735">
    <property type="component" value="Unassembled WGS sequence"/>
</dbReference>
<feature type="signal peptide" evidence="1">
    <location>
        <begin position="1"/>
        <end position="21"/>
    </location>
</feature>
<keyword evidence="3" id="KW-1185">Reference proteome</keyword>
<reference evidence="2" key="1">
    <citation type="journal article" date="2014" name="Int. J. Syst. Evol. Microbiol.">
        <title>Complete genome sequence of Corynebacterium casei LMG S-19264T (=DSM 44701T), isolated from a smear-ripened cheese.</title>
        <authorList>
            <consortium name="US DOE Joint Genome Institute (JGI-PGF)"/>
            <person name="Walter F."/>
            <person name="Albersmeier A."/>
            <person name="Kalinowski J."/>
            <person name="Ruckert C."/>
        </authorList>
    </citation>
    <scope>NUCLEOTIDE SEQUENCE</scope>
    <source>
        <strain evidence="2">CGMCC 1.12506</strain>
    </source>
</reference>
<evidence type="ECO:0000313" key="2">
    <source>
        <dbReference type="EMBL" id="GGD24274.1"/>
    </source>
</evidence>
<keyword evidence="1" id="KW-0732">Signal</keyword>
<sequence>MKKIVALFAVASFLFSMDVMAGEPKNKEKKKAKAKTEKAEASEEKKDCGAAKKACCSAKKAETNS</sequence>
<dbReference type="EMBL" id="BMFG01000004">
    <property type="protein sequence ID" value="GGD24274.1"/>
    <property type="molecule type" value="Genomic_DNA"/>
</dbReference>
<dbReference type="AlphaFoldDB" id="A0A916XZZ3"/>
<gene>
    <name evidence="2" type="ORF">GCM10011343_13080</name>
</gene>